<name>A0A975J360_9BACT</name>
<proteinExistence type="predicted"/>
<keyword evidence="3" id="KW-1185">Reference proteome</keyword>
<feature type="coiled-coil region" evidence="1">
    <location>
        <begin position="66"/>
        <end position="100"/>
    </location>
</feature>
<organism evidence="2 3">
    <name type="scientific">Luteolibacter ambystomatis</name>
    <dbReference type="NCBI Taxonomy" id="2824561"/>
    <lineage>
        <taxon>Bacteria</taxon>
        <taxon>Pseudomonadati</taxon>
        <taxon>Verrucomicrobiota</taxon>
        <taxon>Verrucomicrobiia</taxon>
        <taxon>Verrucomicrobiales</taxon>
        <taxon>Verrucomicrobiaceae</taxon>
        <taxon>Luteolibacter</taxon>
    </lineage>
</organism>
<dbReference type="RefSeq" id="WP_211634547.1">
    <property type="nucleotide sequence ID" value="NZ_CP073100.1"/>
</dbReference>
<keyword evidence="1" id="KW-0175">Coiled coil</keyword>
<dbReference type="EMBL" id="CP073100">
    <property type="protein sequence ID" value="QUE53205.1"/>
    <property type="molecule type" value="Genomic_DNA"/>
</dbReference>
<protein>
    <submittedName>
        <fullName evidence="2">Uncharacterized protein</fullName>
    </submittedName>
</protein>
<sequence>MIKAGKKVRLVRIGPSSGHATTMEIEFRTETHGLSNAAVSYWMASYKIAEGSEGWMEVAGMGRDKRARRMAELAVLEAEVSDLRRKLDAAEAKLRRLKALVASVYDSCGSPFQVVSFQSEGFIECDRFTW</sequence>
<dbReference type="Proteomes" id="UP000676169">
    <property type="component" value="Chromosome"/>
</dbReference>
<dbReference type="KEGG" id="lamb:KBB96_09960"/>
<accession>A0A975J360</accession>
<evidence type="ECO:0000256" key="1">
    <source>
        <dbReference type="SAM" id="Coils"/>
    </source>
</evidence>
<gene>
    <name evidence="2" type="ORF">KBB96_09960</name>
</gene>
<evidence type="ECO:0000313" key="2">
    <source>
        <dbReference type="EMBL" id="QUE53205.1"/>
    </source>
</evidence>
<dbReference type="AlphaFoldDB" id="A0A975J360"/>
<evidence type="ECO:0000313" key="3">
    <source>
        <dbReference type="Proteomes" id="UP000676169"/>
    </source>
</evidence>
<reference evidence="2" key="1">
    <citation type="submission" date="2021-04" db="EMBL/GenBank/DDBJ databases">
        <title>Luteolibacter sp. 32A isolated from the skin of an Anderson's salamander (Ambystoma andersonii).</title>
        <authorList>
            <person name="Spergser J."/>
            <person name="Busse H.-J."/>
        </authorList>
    </citation>
    <scope>NUCLEOTIDE SEQUENCE</scope>
    <source>
        <strain evidence="2">32A</strain>
    </source>
</reference>